<reference evidence="1 2" key="1">
    <citation type="submission" date="2019-01" db="EMBL/GenBank/DDBJ databases">
        <title>Sequencing the genomes of 1000 actinobacteria strains.</title>
        <authorList>
            <person name="Klenk H.-P."/>
        </authorList>
    </citation>
    <scope>NUCLEOTIDE SEQUENCE [LARGE SCALE GENOMIC DNA]</scope>
    <source>
        <strain evidence="1 2">DSM 43925</strain>
    </source>
</reference>
<accession>A0A438M599</accession>
<dbReference type="EMBL" id="SAUN01000001">
    <property type="protein sequence ID" value="RVX41026.1"/>
    <property type="molecule type" value="Genomic_DNA"/>
</dbReference>
<comment type="caution">
    <text evidence="1">The sequence shown here is derived from an EMBL/GenBank/DDBJ whole genome shotgun (WGS) entry which is preliminary data.</text>
</comment>
<dbReference type="Proteomes" id="UP000284824">
    <property type="component" value="Unassembled WGS sequence"/>
</dbReference>
<proteinExistence type="predicted"/>
<evidence type="ECO:0000313" key="2">
    <source>
        <dbReference type="Proteomes" id="UP000284824"/>
    </source>
</evidence>
<sequence length="43" mass="4597">MTRSVADELAVLELPVKRGTRTLTLVRGTGVTFFAPATLHTLG</sequence>
<organism evidence="1 2">
    <name type="scientific">Nonomuraea polychroma</name>
    <dbReference type="NCBI Taxonomy" id="46176"/>
    <lineage>
        <taxon>Bacteria</taxon>
        <taxon>Bacillati</taxon>
        <taxon>Actinomycetota</taxon>
        <taxon>Actinomycetes</taxon>
        <taxon>Streptosporangiales</taxon>
        <taxon>Streptosporangiaceae</taxon>
        <taxon>Nonomuraea</taxon>
    </lineage>
</organism>
<name>A0A438M599_9ACTN</name>
<keyword evidence="2" id="KW-1185">Reference proteome</keyword>
<protein>
    <submittedName>
        <fullName evidence="1">Uncharacterized protein</fullName>
    </submittedName>
</protein>
<dbReference type="AlphaFoldDB" id="A0A438M599"/>
<gene>
    <name evidence="1" type="ORF">EDD27_3479</name>
</gene>
<evidence type="ECO:0000313" key="1">
    <source>
        <dbReference type="EMBL" id="RVX41026.1"/>
    </source>
</evidence>